<keyword evidence="1" id="KW-1133">Transmembrane helix</keyword>
<sequence>MAKEQVNVPEPAAKPLFSNTLTVWIGIITSITTIVLTIYTTSNKVRLDQLETDFKDRSAKVEESKERVERYKWVYSLYSDLNNTDVRKKNFTVGLITLALNDQESKKLFSALQTSNDTLLQGVGQSGLKALKAIANNDIAVLVSKIDTSNYNERVKAVGKLESDYIASPPAITMVLNLYNPDNIVTLSPDGIINGLYFLNRTNPKAWNQQQIKQGQDVTDQIKTLNPGPNTLKELAKFNKILTQAAKGQ</sequence>
<feature type="transmembrane region" description="Helical" evidence="1">
    <location>
        <begin position="21"/>
        <end position="39"/>
    </location>
</feature>
<evidence type="ECO:0000313" key="2">
    <source>
        <dbReference type="EMBL" id="SDF63480.1"/>
    </source>
</evidence>
<dbReference type="EMBL" id="FNAI01000022">
    <property type="protein sequence ID" value="SDF63480.1"/>
    <property type="molecule type" value="Genomic_DNA"/>
</dbReference>
<name>A0A1G7MQY1_9SPHI</name>
<keyword evidence="1" id="KW-0812">Transmembrane</keyword>
<proteinExistence type="predicted"/>
<evidence type="ECO:0000256" key="1">
    <source>
        <dbReference type="SAM" id="Phobius"/>
    </source>
</evidence>
<dbReference type="OrthoDB" id="792429at2"/>
<evidence type="ECO:0000313" key="3">
    <source>
        <dbReference type="Proteomes" id="UP000199072"/>
    </source>
</evidence>
<organism evidence="2 3">
    <name type="scientific">Mucilaginibacter pineti</name>
    <dbReference type="NCBI Taxonomy" id="1391627"/>
    <lineage>
        <taxon>Bacteria</taxon>
        <taxon>Pseudomonadati</taxon>
        <taxon>Bacteroidota</taxon>
        <taxon>Sphingobacteriia</taxon>
        <taxon>Sphingobacteriales</taxon>
        <taxon>Sphingobacteriaceae</taxon>
        <taxon>Mucilaginibacter</taxon>
    </lineage>
</organism>
<keyword evidence="1" id="KW-0472">Membrane</keyword>
<reference evidence="2 3" key="1">
    <citation type="submission" date="2016-10" db="EMBL/GenBank/DDBJ databases">
        <authorList>
            <person name="de Groot N.N."/>
        </authorList>
    </citation>
    <scope>NUCLEOTIDE SEQUENCE [LARGE SCALE GENOMIC DNA]</scope>
    <source>
        <strain evidence="2 3">47C3B</strain>
    </source>
</reference>
<gene>
    <name evidence="2" type="ORF">SAMN05216464_12245</name>
</gene>
<keyword evidence="3" id="KW-1185">Reference proteome</keyword>
<dbReference type="STRING" id="1391627.SAMN05216464_12245"/>
<dbReference type="Proteomes" id="UP000199072">
    <property type="component" value="Unassembled WGS sequence"/>
</dbReference>
<dbReference type="RefSeq" id="WP_143014272.1">
    <property type="nucleotide sequence ID" value="NZ_FNAI01000022.1"/>
</dbReference>
<accession>A0A1G7MQY1</accession>
<protein>
    <submittedName>
        <fullName evidence="2">Uncharacterized protein</fullName>
    </submittedName>
</protein>
<dbReference type="AlphaFoldDB" id="A0A1G7MQY1"/>